<feature type="region of interest" description="Disordered" evidence="1">
    <location>
        <begin position="99"/>
        <end position="124"/>
    </location>
</feature>
<dbReference type="Proteomes" id="UP000182631">
    <property type="component" value="Unassembled WGS sequence"/>
</dbReference>
<name>A0A164Z314_9SYNE</name>
<sequence>MAMSSVSRRGRPQRWSHGVKRTVPAPGANPDPPGLRGMHRLANRLLLASLLLSTVLCVLELQVRFNMNRTYTALQEARTMQQLYLDSRSQLVAALGTADGAGTREQSDGLAAQGPEPLVLPPPPSRLLKRRPLLASPARWLNAGPVLRGY</sequence>
<evidence type="ECO:0000313" key="3">
    <source>
        <dbReference type="Proteomes" id="UP000182631"/>
    </source>
</evidence>
<dbReference type="EMBL" id="FITM01000019">
    <property type="protein sequence ID" value="SAY38315.1"/>
    <property type="molecule type" value="Genomic_DNA"/>
</dbReference>
<organism evidence="2 3">
    <name type="scientific">Candidatus Synechococcus spongiarum</name>
    <dbReference type="NCBI Taxonomy" id="431041"/>
    <lineage>
        <taxon>Bacteria</taxon>
        <taxon>Bacillati</taxon>
        <taxon>Cyanobacteriota</taxon>
        <taxon>Cyanophyceae</taxon>
        <taxon>Synechococcales</taxon>
        <taxon>Synechococcaceae</taxon>
        <taxon>Synechococcus</taxon>
    </lineage>
</organism>
<protein>
    <submittedName>
        <fullName evidence="2">Uncharacterized protein</fullName>
    </submittedName>
</protein>
<proteinExistence type="predicted"/>
<gene>
    <name evidence="2" type="ORF">FLM9_173</name>
</gene>
<keyword evidence="3" id="KW-1185">Reference proteome</keyword>
<reference evidence="3" key="1">
    <citation type="submission" date="2016-02" db="EMBL/GenBank/DDBJ databases">
        <authorList>
            <person name="liu f."/>
        </authorList>
    </citation>
    <scope>NUCLEOTIDE SEQUENCE [LARGE SCALE GENOMIC DNA]</scope>
</reference>
<accession>A0A164Z314</accession>
<evidence type="ECO:0000313" key="2">
    <source>
        <dbReference type="EMBL" id="SAY38315.1"/>
    </source>
</evidence>
<feature type="region of interest" description="Disordered" evidence="1">
    <location>
        <begin position="1"/>
        <end position="34"/>
    </location>
</feature>
<dbReference type="AlphaFoldDB" id="A0A164Z314"/>
<evidence type="ECO:0000256" key="1">
    <source>
        <dbReference type="SAM" id="MobiDB-lite"/>
    </source>
</evidence>
<feature type="compositionally biased region" description="Basic residues" evidence="1">
    <location>
        <begin position="8"/>
        <end position="20"/>
    </location>
</feature>